<feature type="disulfide bond" evidence="7">
    <location>
        <begin position="75"/>
        <end position="87"/>
    </location>
</feature>
<evidence type="ECO:0000256" key="3">
    <source>
        <dbReference type="ARBA" id="ARBA00023157"/>
    </source>
</evidence>
<evidence type="ECO:0000256" key="1">
    <source>
        <dbReference type="ARBA" id="ARBA00008139"/>
    </source>
</evidence>
<dbReference type="FunFam" id="1.10.1370.30:FF:000005">
    <property type="entry name" value="Angiotensin-converting enzyme"/>
    <property type="match status" value="1"/>
</dbReference>
<dbReference type="Gene3D" id="1.10.1370.30">
    <property type="match status" value="1"/>
</dbReference>
<evidence type="ECO:0000256" key="2">
    <source>
        <dbReference type="ARBA" id="ARBA00022729"/>
    </source>
</evidence>
<dbReference type="PANTHER" id="PTHR10514">
    <property type="entry name" value="ANGIOTENSIN-CONVERTING ENZYME"/>
    <property type="match status" value="1"/>
</dbReference>
<evidence type="ECO:0000256" key="7">
    <source>
        <dbReference type="PIRSR" id="PIRSR601548-4"/>
    </source>
</evidence>
<feature type="glycosylation site" description="N-linked (GlcNAc...) asparagine; partial" evidence="5">
    <location>
        <position position="123"/>
    </location>
</feature>
<dbReference type="GO" id="GO:0005886">
    <property type="term" value="C:plasma membrane"/>
    <property type="evidence" value="ECO:0007669"/>
    <property type="project" value="TreeGrafter"/>
</dbReference>
<dbReference type="PRINTS" id="PR00791">
    <property type="entry name" value="PEPDIPTASEA"/>
</dbReference>
<keyword evidence="11" id="KW-1185">Reference proteome</keyword>
<comment type="cofactor">
    <cofactor evidence="9">
        <name>Zn(2+)</name>
        <dbReference type="ChEBI" id="CHEBI:29105"/>
    </cofactor>
    <text evidence="9">Binds 1 zinc ion per subunit.</text>
</comment>
<feature type="binding site" evidence="6">
    <location>
        <position position="59"/>
    </location>
    <ligand>
        <name>chloride</name>
        <dbReference type="ChEBI" id="CHEBI:17996"/>
        <label>1</label>
    </ligand>
</feature>
<keyword evidence="4 5" id="KW-0325">Glycoprotein</keyword>
<organism evidence="10 11">
    <name type="scientific">Bugula neritina</name>
    <name type="common">Brown bryozoan</name>
    <name type="synonym">Sertularia neritina</name>
    <dbReference type="NCBI Taxonomy" id="10212"/>
    <lineage>
        <taxon>Eukaryota</taxon>
        <taxon>Metazoa</taxon>
        <taxon>Spiralia</taxon>
        <taxon>Lophotrochozoa</taxon>
        <taxon>Bryozoa</taxon>
        <taxon>Gymnolaemata</taxon>
        <taxon>Cheilostomatida</taxon>
        <taxon>Flustrina</taxon>
        <taxon>Buguloidea</taxon>
        <taxon>Bugulidae</taxon>
        <taxon>Bugula</taxon>
    </lineage>
</organism>
<evidence type="ECO:0000256" key="8">
    <source>
        <dbReference type="PROSITE-ProRule" id="PRU01355"/>
    </source>
</evidence>
<dbReference type="GO" id="GO:0004180">
    <property type="term" value="F:carboxypeptidase activity"/>
    <property type="evidence" value="ECO:0007669"/>
    <property type="project" value="UniProtKB-KW"/>
</dbReference>
<comment type="similarity">
    <text evidence="1 8 9">Belongs to the peptidase M2 family.</text>
</comment>
<keyword evidence="9" id="KW-0862">Zinc</keyword>
<evidence type="ECO:0000256" key="9">
    <source>
        <dbReference type="RuleBase" id="RU361144"/>
    </source>
</evidence>
<keyword evidence="2" id="KW-0732">Signal</keyword>
<dbReference type="PROSITE" id="PS52011">
    <property type="entry name" value="PEPTIDASE_M2"/>
    <property type="match status" value="1"/>
</dbReference>
<proteinExistence type="inferred from homology"/>
<dbReference type="GO" id="GO:0006508">
    <property type="term" value="P:proteolysis"/>
    <property type="evidence" value="ECO:0007669"/>
    <property type="project" value="UniProtKB-KW"/>
</dbReference>
<name>A0A7J7J3I7_BUGNE</name>
<keyword evidence="9" id="KW-0645">Protease</keyword>
<evidence type="ECO:0000256" key="6">
    <source>
        <dbReference type="PIRSR" id="PIRSR601548-2"/>
    </source>
</evidence>
<keyword evidence="9" id="KW-0479">Metal-binding</keyword>
<evidence type="ECO:0000313" key="10">
    <source>
        <dbReference type="EMBL" id="KAF6020211.1"/>
    </source>
</evidence>
<keyword evidence="9" id="KW-0121">Carboxypeptidase</keyword>
<evidence type="ECO:0000256" key="5">
    <source>
        <dbReference type="PIRSR" id="PIRSR601548-10"/>
    </source>
</evidence>
<dbReference type="GO" id="GO:0008237">
    <property type="term" value="F:metallopeptidase activity"/>
    <property type="evidence" value="ECO:0007669"/>
    <property type="project" value="UniProtKB-KW"/>
</dbReference>
<accession>A0A7J7J3I7</accession>
<keyword evidence="9" id="KW-0482">Metalloprotease</keyword>
<dbReference type="AlphaFoldDB" id="A0A7J7J3I7"/>
<dbReference type="SUPFAM" id="SSF55486">
    <property type="entry name" value="Metalloproteases ('zincins'), catalytic domain"/>
    <property type="match status" value="1"/>
</dbReference>
<dbReference type="GO" id="GO:0008241">
    <property type="term" value="F:peptidyl-dipeptidase activity"/>
    <property type="evidence" value="ECO:0007669"/>
    <property type="project" value="InterPro"/>
</dbReference>
<dbReference type="PANTHER" id="PTHR10514:SF27">
    <property type="entry name" value="ANGIOTENSIN-CONVERTING ENZYME"/>
    <property type="match status" value="1"/>
</dbReference>
<gene>
    <name evidence="10" type="ORF">EB796_021488</name>
</gene>
<reference evidence="10" key="1">
    <citation type="submission" date="2020-06" db="EMBL/GenBank/DDBJ databases">
        <title>Draft genome of Bugula neritina, a colonial animal packing powerful symbionts and potential medicines.</title>
        <authorList>
            <person name="Rayko M."/>
        </authorList>
    </citation>
    <scope>NUCLEOTIDE SEQUENCE [LARGE SCALE GENOMIC DNA]</scope>
    <source>
        <strain evidence="10">Kwan_BN1</strain>
    </source>
</reference>
<dbReference type="GO" id="GO:0046872">
    <property type="term" value="F:metal ion binding"/>
    <property type="evidence" value="ECO:0007669"/>
    <property type="project" value="UniProtKB-KW"/>
</dbReference>
<dbReference type="InterPro" id="IPR001548">
    <property type="entry name" value="Peptidase_M2"/>
</dbReference>
<sequence length="137" mass="15639">MDDFRWALFDGTITSNDLNAQWWKRRCTYQGISPPVKRSENDFDAGGKYHIPANVPYVRYFVSFVLQFQFHKALCTAAGHTGPLHTCDIYRSKEAGKKLGDMLKLGSSEEWDIALEAITGTKNMSAEPLIEYFQPLR</sequence>
<dbReference type="Proteomes" id="UP000593567">
    <property type="component" value="Unassembled WGS sequence"/>
</dbReference>
<evidence type="ECO:0000313" key="11">
    <source>
        <dbReference type="Proteomes" id="UP000593567"/>
    </source>
</evidence>
<keyword evidence="3 7" id="KW-1015">Disulfide bond</keyword>
<comment type="caution">
    <text evidence="8">Lacks conserved residue(s) required for the propagation of feature annotation.</text>
</comment>
<evidence type="ECO:0000256" key="4">
    <source>
        <dbReference type="ARBA" id="ARBA00023180"/>
    </source>
</evidence>
<dbReference type="OrthoDB" id="10029630at2759"/>
<protein>
    <recommendedName>
        <fullName evidence="9">Angiotensin-converting enzyme</fullName>
        <ecNumber evidence="9">3.4.-.-</ecNumber>
    </recommendedName>
</protein>
<dbReference type="Pfam" id="PF01401">
    <property type="entry name" value="Peptidase_M2"/>
    <property type="match status" value="1"/>
</dbReference>
<dbReference type="EMBL" id="VXIV02003186">
    <property type="protein sequence ID" value="KAF6020211.1"/>
    <property type="molecule type" value="Genomic_DNA"/>
</dbReference>
<keyword evidence="9" id="KW-0378">Hydrolase</keyword>
<dbReference type="EC" id="3.4.-.-" evidence="9"/>
<comment type="caution">
    <text evidence="10">The sequence shown here is derived from an EMBL/GenBank/DDBJ whole genome shotgun (WGS) entry which is preliminary data.</text>
</comment>